<evidence type="ECO:0000313" key="3">
    <source>
        <dbReference type="EMBL" id="CAG9771251.1"/>
    </source>
</evidence>
<dbReference type="AlphaFoldDB" id="A0A9N9QHZ2"/>
<sequence length="321" mass="36481">MFLIFVIIAGLFNNNCHAIYLTNNSSYVRRISSNPAVWTEQEGVWGPVLEEWALGGGESHSKRQSRVMQIPISNRDYIIQERVDTIPPKESKISPGKVINTSNSGNIYKPPPRQVSETDLYLLGAIEKLVYKVDFMEKRLRRVEEMLYYVMAGNRVDEEPCPENFTRAGQNCYLFASMAGREYDWKVASKHCKKMGAVLGEFETIEENQDIVAHIQNDQNLKGKDFWVGGLNPGLLWIWSNTARPVVAPGSQNNKENPSAAVQGEGRCLKLAYNPALRSYFYKGTDCSMRYSYICEAPENTSSNEIQRIGRSRKIFNNDEL</sequence>
<feature type="chain" id="PRO_5040226614" description="C-type lectin domain-containing protein" evidence="1">
    <location>
        <begin position="19"/>
        <end position="321"/>
    </location>
</feature>
<feature type="domain" description="C-type lectin" evidence="2">
    <location>
        <begin position="168"/>
        <end position="296"/>
    </location>
</feature>
<dbReference type="EMBL" id="OU892283">
    <property type="protein sequence ID" value="CAG9771251.1"/>
    <property type="molecule type" value="Genomic_DNA"/>
</dbReference>
<accession>A0A9N9QHZ2</accession>
<dbReference type="Pfam" id="PF00059">
    <property type="entry name" value="Lectin_C"/>
    <property type="match status" value="1"/>
</dbReference>
<evidence type="ECO:0000313" key="4">
    <source>
        <dbReference type="Proteomes" id="UP001152799"/>
    </source>
</evidence>
<dbReference type="InterPro" id="IPR016187">
    <property type="entry name" value="CTDL_fold"/>
</dbReference>
<dbReference type="SMART" id="SM00034">
    <property type="entry name" value="CLECT"/>
    <property type="match status" value="1"/>
</dbReference>
<dbReference type="PANTHER" id="PTHR22803">
    <property type="entry name" value="MANNOSE, PHOSPHOLIPASE, LECTIN RECEPTOR RELATED"/>
    <property type="match status" value="1"/>
</dbReference>
<keyword evidence="4" id="KW-1185">Reference proteome</keyword>
<gene>
    <name evidence="3" type="ORF">CEUTPL_LOCUS11689</name>
</gene>
<keyword evidence="1" id="KW-0732">Signal</keyword>
<organism evidence="3 4">
    <name type="scientific">Ceutorhynchus assimilis</name>
    <name type="common">cabbage seed weevil</name>
    <dbReference type="NCBI Taxonomy" id="467358"/>
    <lineage>
        <taxon>Eukaryota</taxon>
        <taxon>Metazoa</taxon>
        <taxon>Ecdysozoa</taxon>
        <taxon>Arthropoda</taxon>
        <taxon>Hexapoda</taxon>
        <taxon>Insecta</taxon>
        <taxon>Pterygota</taxon>
        <taxon>Neoptera</taxon>
        <taxon>Endopterygota</taxon>
        <taxon>Coleoptera</taxon>
        <taxon>Polyphaga</taxon>
        <taxon>Cucujiformia</taxon>
        <taxon>Curculionidae</taxon>
        <taxon>Ceutorhynchinae</taxon>
        <taxon>Ceutorhynchus</taxon>
    </lineage>
</organism>
<reference evidence="3" key="1">
    <citation type="submission" date="2022-01" db="EMBL/GenBank/DDBJ databases">
        <authorList>
            <person name="King R."/>
        </authorList>
    </citation>
    <scope>NUCLEOTIDE SEQUENCE</scope>
</reference>
<dbReference type="InterPro" id="IPR016186">
    <property type="entry name" value="C-type_lectin-like/link_sf"/>
</dbReference>
<evidence type="ECO:0000256" key="1">
    <source>
        <dbReference type="SAM" id="SignalP"/>
    </source>
</evidence>
<dbReference type="InterPro" id="IPR001304">
    <property type="entry name" value="C-type_lectin-like"/>
</dbReference>
<dbReference type="Gene3D" id="3.10.100.10">
    <property type="entry name" value="Mannose-Binding Protein A, subunit A"/>
    <property type="match status" value="1"/>
</dbReference>
<dbReference type="InterPro" id="IPR050111">
    <property type="entry name" value="C-type_lectin/snaclec_domain"/>
</dbReference>
<dbReference type="Proteomes" id="UP001152799">
    <property type="component" value="Chromosome 7"/>
</dbReference>
<evidence type="ECO:0000259" key="2">
    <source>
        <dbReference type="PROSITE" id="PS50041"/>
    </source>
</evidence>
<dbReference type="SUPFAM" id="SSF56436">
    <property type="entry name" value="C-type lectin-like"/>
    <property type="match status" value="1"/>
</dbReference>
<protein>
    <recommendedName>
        <fullName evidence="2">C-type lectin domain-containing protein</fullName>
    </recommendedName>
</protein>
<proteinExistence type="predicted"/>
<feature type="signal peptide" evidence="1">
    <location>
        <begin position="1"/>
        <end position="18"/>
    </location>
</feature>
<dbReference type="OrthoDB" id="2142683at2759"/>
<dbReference type="CDD" id="cd00037">
    <property type="entry name" value="CLECT"/>
    <property type="match status" value="1"/>
</dbReference>
<name>A0A9N9QHZ2_9CUCU</name>
<dbReference type="PROSITE" id="PS50041">
    <property type="entry name" value="C_TYPE_LECTIN_2"/>
    <property type="match status" value="1"/>
</dbReference>